<keyword evidence="1" id="KW-0472">Membrane</keyword>
<name>A0ABU1B014_9BACT</name>
<dbReference type="EMBL" id="JARXHW010000132">
    <property type="protein sequence ID" value="MDQ8209728.1"/>
    <property type="molecule type" value="Genomic_DNA"/>
</dbReference>
<dbReference type="Proteomes" id="UP001225316">
    <property type="component" value="Unassembled WGS sequence"/>
</dbReference>
<feature type="transmembrane region" description="Helical" evidence="1">
    <location>
        <begin position="87"/>
        <end position="104"/>
    </location>
</feature>
<evidence type="ECO:0000256" key="1">
    <source>
        <dbReference type="SAM" id="Phobius"/>
    </source>
</evidence>
<keyword evidence="1" id="KW-0812">Transmembrane</keyword>
<reference evidence="2 3" key="1">
    <citation type="submission" date="2023-04" db="EMBL/GenBank/DDBJ databases">
        <title>A novel bacteria isolated from coastal sediment.</title>
        <authorList>
            <person name="Liu X.-J."/>
            <person name="Du Z.-J."/>
        </authorList>
    </citation>
    <scope>NUCLEOTIDE SEQUENCE [LARGE SCALE GENOMIC DNA]</scope>
    <source>
        <strain evidence="2 3">SDUM461003</strain>
    </source>
</reference>
<comment type="caution">
    <text evidence="2">The sequence shown here is derived from an EMBL/GenBank/DDBJ whole genome shotgun (WGS) entry which is preliminary data.</text>
</comment>
<evidence type="ECO:0000313" key="3">
    <source>
        <dbReference type="Proteomes" id="UP001225316"/>
    </source>
</evidence>
<gene>
    <name evidence="2" type="ORF">QEH52_19575</name>
</gene>
<proteinExistence type="predicted"/>
<organism evidence="2 3">
    <name type="scientific">Thalassobacterium maritimum</name>
    <dbReference type="NCBI Taxonomy" id="3041265"/>
    <lineage>
        <taxon>Bacteria</taxon>
        <taxon>Pseudomonadati</taxon>
        <taxon>Verrucomicrobiota</taxon>
        <taxon>Opitutia</taxon>
        <taxon>Puniceicoccales</taxon>
        <taxon>Coraliomargaritaceae</taxon>
        <taxon>Thalassobacterium</taxon>
    </lineage>
</organism>
<keyword evidence="1" id="KW-1133">Transmembrane helix</keyword>
<evidence type="ECO:0000313" key="2">
    <source>
        <dbReference type="EMBL" id="MDQ8209728.1"/>
    </source>
</evidence>
<protein>
    <submittedName>
        <fullName evidence="2">Uncharacterized protein</fullName>
    </submittedName>
</protein>
<accession>A0ABU1B014</accession>
<dbReference type="RefSeq" id="WP_308952646.1">
    <property type="nucleotide sequence ID" value="NZ_JARXHW010000132.1"/>
</dbReference>
<feature type="transmembrane region" description="Helical" evidence="1">
    <location>
        <begin position="62"/>
        <end position="81"/>
    </location>
</feature>
<sequence length="130" mass="15494">MKTFRWAIPEPELSSIEKHQHRSYEKRKGIKSNSIELDDLGVTPLNWRERWVLKGLRKKRSLWSAVPSILYAVMFTFLLSGHEEQKPMIWIFWIIAFLVIRETIESMAIRDILLRLKTKRSDQDATGQRR</sequence>
<keyword evidence="3" id="KW-1185">Reference proteome</keyword>